<feature type="domain" description="DUF397" evidence="1">
    <location>
        <begin position="5"/>
        <end position="55"/>
    </location>
</feature>
<evidence type="ECO:0000313" key="2">
    <source>
        <dbReference type="EMBL" id="EMF26807.1"/>
    </source>
</evidence>
<keyword evidence="3" id="KW-1185">Reference proteome</keyword>
<reference evidence="2 3" key="1">
    <citation type="journal article" date="2013" name="Genome Announc.">
        <title>Draft Genome Sequence of Streptomyces gancidicus Strain BKS 13-15.</title>
        <authorList>
            <person name="Kumar S."/>
            <person name="Kaur N."/>
            <person name="Singh N.K."/>
            <person name="Raghava G.P."/>
            <person name="Mayilraj S."/>
        </authorList>
    </citation>
    <scope>NUCLEOTIDE SEQUENCE [LARGE SCALE GENOMIC DNA]</scope>
    <source>
        <strain evidence="2 3">BKS 13-15</strain>
    </source>
</reference>
<dbReference type="AlphaFoldDB" id="M3DYW2"/>
<dbReference type="OrthoDB" id="3430276at2"/>
<accession>M3DYW2</accession>
<proteinExistence type="predicted"/>
<dbReference type="Proteomes" id="UP000011732">
    <property type="component" value="Unassembled WGS sequence"/>
</dbReference>
<gene>
    <name evidence="2" type="ORF">H114_22378</name>
</gene>
<dbReference type="InterPro" id="IPR007278">
    <property type="entry name" value="DUF397"/>
</dbReference>
<protein>
    <recommendedName>
        <fullName evidence="1">DUF397 domain-containing protein</fullName>
    </recommendedName>
</protein>
<comment type="caution">
    <text evidence="2">The sequence shown here is derived from an EMBL/GenBank/DDBJ whole genome shotgun (WGS) entry which is preliminary data.</text>
</comment>
<dbReference type="EMBL" id="AOHP01000098">
    <property type="protein sequence ID" value="EMF26807.1"/>
    <property type="molecule type" value="Genomic_DNA"/>
</dbReference>
<dbReference type="RefSeq" id="WP_006134457.1">
    <property type="nucleotide sequence ID" value="NZ_AOHP01000098.1"/>
</dbReference>
<name>M3DYW2_STREZ</name>
<dbReference type="Pfam" id="PF04149">
    <property type="entry name" value="DUF397"/>
    <property type="match status" value="1"/>
</dbReference>
<evidence type="ECO:0000259" key="1">
    <source>
        <dbReference type="Pfam" id="PF04149"/>
    </source>
</evidence>
<organism evidence="2 3">
    <name type="scientific">Streptomyces gancidicus BKS 13-15</name>
    <dbReference type="NCBI Taxonomy" id="1284664"/>
    <lineage>
        <taxon>Bacteria</taxon>
        <taxon>Bacillati</taxon>
        <taxon>Actinomycetota</taxon>
        <taxon>Actinomycetes</taxon>
        <taxon>Kitasatosporales</taxon>
        <taxon>Streptomycetaceae</taxon>
        <taxon>Streptomyces</taxon>
        <taxon>Streptomyces pseudogriseolus group</taxon>
    </lineage>
</organism>
<evidence type="ECO:0000313" key="3">
    <source>
        <dbReference type="Proteomes" id="UP000011732"/>
    </source>
</evidence>
<sequence length="72" mass="7680">MQTIRWRKSSHSGDSSNCVEIATTPAAVLIRDSKTTSGPRLGLSPTAWAVFLTHISQCSSTTSITTQSRAEG</sequence>